<sequence length="253" mass="26020">MTDWTFLALAAAGGFVGGAMNALAGGGSFSTMPTLIALGLPSTVANATSNVALQPAAMASAWAYRHGLEPVMGVSMRRMAALTFVFALLGSLLLFLTPPRAFDLIVPWLLLVATLAIAGGRHASDWLARIATPGPRALIAAQAVLGVYGGYFGGGIGMMLTAAWGLLSGRNPAQLAAPRTLMLATANAAATLVFVLTGMVAWAQCLPMLAGGILGGWSGALIGRRLPAGLIRAWTLLLTTVTTAVFFYRGYLA</sequence>
<keyword evidence="3" id="KW-0813">Transport</keyword>
<dbReference type="EMBL" id="LDTC01000065">
    <property type="protein sequence ID" value="KTW13301.1"/>
    <property type="molecule type" value="Genomic_DNA"/>
</dbReference>
<feature type="transmembrane region" description="Helical" evidence="8">
    <location>
        <begin position="188"/>
        <end position="210"/>
    </location>
</feature>
<evidence type="ECO:0000313" key="15">
    <source>
        <dbReference type="Proteomes" id="UP000531581"/>
    </source>
</evidence>
<gene>
    <name evidence="11" type="ORF">HKX05_00455</name>
    <name evidence="12" type="ORF">HLV41_13760</name>
    <name evidence="10" type="ORF">NS258_09315</name>
    <name evidence="9" type="ORF">NS319_04555</name>
</gene>
<dbReference type="InterPro" id="IPR002781">
    <property type="entry name" value="TM_pro_TauE-like"/>
</dbReference>
<evidence type="ECO:0000313" key="11">
    <source>
        <dbReference type="EMBL" id="NNG51824.1"/>
    </source>
</evidence>
<feature type="transmembrane region" description="Helical" evidence="8">
    <location>
        <begin position="143"/>
        <end position="167"/>
    </location>
</feature>
<evidence type="ECO:0000256" key="7">
    <source>
        <dbReference type="ARBA" id="ARBA00023136"/>
    </source>
</evidence>
<evidence type="ECO:0000256" key="8">
    <source>
        <dbReference type="RuleBase" id="RU363041"/>
    </source>
</evidence>
<evidence type="ECO:0000313" key="12">
    <source>
        <dbReference type="EMBL" id="NVP32113.1"/>
    </source>
</evidence>
<keyword evidence="4 8" id="KW-1003">Cell membrane</keyword>
<comment type="subcellular location">
    <subcellularLocation>
        <location evidence="1 8">Cell membrane</location>
        <topology evidence="1 8">Multi-pass membrane protein</topology>
    </subcellularLocation>
</comment>
<accession>A0A147I317</accession>
<dbReference type="PATRIC" id="fig|33051.3.peg.1851"/>
<reference evidence="15 16" key="2">
    <citation type="submission" date="2020-05" db="EMBL/GenBank/DDBJ databases">
        <title>Draft Genome Sequences of Sphingomonas sp. Isolated from the International Space Station.</title>
        <authorList>
            <person name="Bijlani S."/>
            <person name="Singh N.K."/>
            <person name="Mason C.E."/>
            <person name="Wang C.C."/>
            <person name="Venkateswaran K."/>
        </authorList>
    </citation>
    <scope>NUCLEOTIDE SEQUENCE [LARGE SCALE GENOMIC DNA]</scope>
    <source>
        <strain evidence="11 16">IIF7SW-B5</strain>
        <strain evidence="12">ISS-IIF7SWP</strain>
    </source>
</reference>
<dbReference type="GeneID" id="78488116"/>
<dbReference type="PANTHER" id="PTHR30269:SF0">
    <property type="entry name" value="MEMBRANE TRANSPORTER PROTEIN YFCA-RELATED"/>
    <property type="match status" value="1"/>
</dbReference>
<dbReference type="EMBL" id="JABEOV010000001">
    <property type="protein sequence ID" value="NNG51824.1"/>
    <property type="molecule type" value="Genomic_DNA"/>
</dbReference>
<keyword evidence="16" id="KW-1185">Reference proteome</keyword>
<dbReference type="GO" id="GO:0005886">
    <property type="term" value="C:plasma membrane"/>
    <property type="evidence" value="ECO:0007669"/>
    <property type="project" value="UniProtKB-SubCell"/>
</dbReference>
<dbReference type="AlphaFoldDB" id="A0A147I317"/>
<evidence type="ECO:0000256" key="5">
    <source>
        <dbReference type="ARBA" id="ARBA00022692"/>
    </source>
</evidence>
<evidence type="ECO:0000256" key="3">
    <source>
        <dbReference type="ARBA" id="ARBA00022448"/>
    </source>
</evidence>
<organism evidence="9 13">
    <name type="scientific">Sphingomonas sanguinis</name>
    <dbReference type="NCBI Taxonomy" id="33051"/>
    <lineage>
        <taxon>Bacteria</taxon>
        <taxon>Pseudomonadati</taxon>
        <taxon>Pseudomonadota</taxon>
        <taxon>Alphaproteobacteria</taxon>
        <taxon>Sphingomonadales</taxon>
        <taxon>Sphingomonadaceae</taxon>
        <taxon>Sphingomonas</taxon>
    </lineage>
</organism>
<comment type="caution">
    <text evidence="9">The sequence shown here is derived from an EMBL/GenBank/DDBJ whole genome shotgun (WGS) entry which is preliminary data.</text>
</comment>
<keyword evidence="6 8" id="KW-1133">Transmembrane helix</keyword>
<comment type="similarity">
    <text evidence="2 8">Belongs to the 4-toluene sulfonate uptake permease (TSUP) (TC 2.A.102) family.</text>
</comment>
<dbReference type="EMBL" id="JABYQV010000011">
    <property type="protein sequence ID" value="NVP32113.1"/>
    <property type="molecule type" value="Genomic_DNA"/>
</dbReference>
<keyword evidence="7 8" id="KW-0472">Membrane</keyword>
<evidence type="ECO:0000313" key="9">
    <source>
        <dbReference type="EMBL" id="KTT72407.1"/>
    </source>
</evidence>
<evidence type="ECO:0000313" key="10">
    <source>
        <dbReference type="EMBL" id="KTW13301.1"/>
    </source>
</evidence>
<evidence type="ECO:0000256" key="6">
    <source>
        <dbReference type="ARBA" id="ARBA00022989"/>
    </source>
</evidence>
<protein>
    <recommendedName>
        <fullName evidence="8">Probable membrane transporter protein</fullName>
    </recommendedName>
</protein>
<dbReference type="EMBL" id="LDTD01000026">
    <property type="protein sequence ID" value="KTT72407.1"/>
    <property type="molecule type" value="Genomic_DNA"/>
</dbReference>
<name>A0A147I317_9SPHN</name>
<dbReference type="PANTHER" id="PTHR30269">
    <property type="entry name" value="TRANSMEMBRANE PROTEIN YFCA"/>
    <property type="match status" value="1"/>
</dbReference>
<evidence type="ECO:0000313" key="13">
    <source>
        <dbReference type="Proteomes" id="UP000072867"/>
    </source>
</evidence>
<evidence type="ECO:0000256" key="2">
    <source>
        <dbReference type="ARBA" id="ARBA00009142"/>
    </source>
</evidence>
<dbReference type="Proteomes" id="UP000072867">
    <property type="component" value="Unassembled WGS sequence"/>
</dbReference>
<dbReference type="STRING" id="33051.SB4_07345"/>
<feature type="transmembrane region" description="Helical" evidence="8">
    <location>
        <begin position="79"/>
        <end position="97"/>
    </location>
</feature>
<reference evidence="13 14" key="1">
    <citation type="journal article" date="2016" name="Front. Microbiol.">
        <title>Genomic Resource of Rice Seed Associated Bacteria.</title>
        <authorList>
            <person name="Midha S."/>
            <person name="Bansal K."/>
            <person name="Sharma S."/>
            <person name="Kumar N."/>
            <person name="Patil P.P."/>
            <person name="Chaudhry V."/>
            <person name="Patil P.B."/>
        </authorList>
    </citation>
    <scope>NUCLEOTIDE SEQUENCE [LARGE SCALE GENOMIC DNA]</scope>
    <source>
        <strain evidence="10 14">NS258</strain>
        <strain evidence="9 13">NS319</strain>
    </source>
</reference>
<dbReference type="RefSeq" id="WP_058716816.1">
    <property type="nucleotide sequence ID" value="NZ_DASCOA010000188.1"/>
</dbReference>
<dbReference type="Proteomes" id="UP000531581">
    <property type="component" value="Unassembled WGS sequence"/>
</dbReference>
<evidence type="ECO:0000313" key="16">
    <source>
        <dbReference type="Proteomes" id="UP000557656"/>
    </source>
</evidence>
<feature type="transmembrane region" description="Helical" evidence="8">
    <location>
        <begin position="104"/>
        <end position="123"/>
    </location>
</feature>
<dbReference type="Proteomes" id="UP000074410">
    <property type="component" value="Unassembled WGS sequence"/>
</dbReference>
<proteinExistence type="inferred from homology"/>
<feature type="transmembrane region" description="Helical" evidence="8">
    <location>
        <begin position="230"/>
        <end position="248"/>
    </location>
</feature>
<dbReference type="Proteomes" id="UP000557656">
    <property type="component" value="Unassembled WGS sequence"/>
</dbReference>
<evidence type="ECO:0000256" key="4">
    <source>
        <dbReference type="ARBA" id="ARBA00022475"/>
    </source>
</evidence>
<evidence type="ECO:0000256" key="1">
    <source>
        <dbReference type="ARBA" id="ARBA00004651"/>
    </source>
</evidence>
<keyword evidence="5 8" id="KW-0812">Transmembrane</keyword>
<evidence type="ECO:0000313" key="14">
    <source>
        <dbReference type="Proteomes" id="UP000074410"/>
    </source>
</evidence>
<dbReference type="InterPro" id="IPR052017">
    <property type="entry name" value="TSUP"/>
</dbReference>
<dbReference type="Pfam" id="PF01925">
    <property type="entry name" value="TauE"/>
    <property type="match status" value="1"/>
</dbReference>